<organism evidence="2 3">
    <name type="scientific">Thamnidium elegans</name>
    <dbReference type="NCBI Taxonomy" id="101142"/>
    <lineage>
        <taxon>Eukaryota</taxon>
        <taxon>Fungi</taxon>
        <taxon>Fungi incertae sedis</taxon>
        <taxon>Mucoromycota</taxon>
        <taxon>Mucoromycotina</taxon>
        <taxon>Mucoromycetes</taxon>
        <taxon>Mucorales</taxon>
        <taxon>Mucorineae</taxon>
        <taxon>Mucoraceae</taxon>
        <taxon>Thamnidium</taxon>
    </lineage>
</organism>
<dbReference type="EMBL" id="JAEPRE010000152">
    <property type="protein sequence ID" value="KAG2231415.1"/>
    <property type="molecule type" value="Genomic_DNA"/>
</dbReference>
<dbReference type="AlphaFoldDB" id="A0A8H7SKB5"/>
<gene>
    <name evidence="2" type="ORF">INT48_003653</name>
</gene>
<name>A0A8H7SKB5_9FUNG</name>
<evidence type="ECO:0000256" key="1">
    <source>
        <dbReference type="SAM" id="SignalP"/>
    </source>
</evidence>
<sequence length="77" mass="8791">MRFSFIFFVCLFISTCFASKLNQIDQQITNITNQHYFADETITLKQRFVIDSSSTTPISTDPILALVIFVALSSLMF</sequence>
<comment type="caution">
    <text evidence="2">The sequence shown here is derived from an EMBL/GenBank/DDBJ whole genome shotgun (WGS) entry which is preliminary data.</text>
</comment>
<reference evidence="2" key="1">
    <citation type="submission" date="2021-01" db="EMBL/GenBank/DDBJ databases">
        <title>Metabolic potential, ecology and presence of endohyphal bacteria is reflected in genomic diversity of Mucoromycotina.</title>
        <authorList>
            <person name="Muszewska A."/>
            <person name="Okrasinska A."/>
            <person name="Steczkiewicz K."/>
            <person name="Drgas O."/>
            <person name="Orlowska M."/>
            <person name="Perlinska-Lenart U."/>
            <person name="Aleksandrzak-Piekarczyk T."/>
            <person name="Szatraj K."/>
            <person name="Zielenkiewicz U."/>
            <person name="Pilsyk S."/>
            <person name="Malc E."/>
            <person name="Mieczkowski P."/>
            <person name="Kruszewska J.S."/>
            <person name="Biernat P."/>
            <person name="Pawlowska J."/>
        </authorList>
    </citation>
    <scope>NUCLEOTIDE SEQUENCE</scope>
    <source>
        <strain evidence="2">WA0000018081</strain>
    </source>
</reference>
<protein>
    <submittedName>
        <fullName evidence="2">Uncharacterized protein</fullName>
    </submittedName>
</protein>
<evidence type="ECO:0000313" key="2">
    <source>
        <dbReference type="EMBL" id="KAG2231415.1"/>
    </source>
</evidence>
<proteinExistence type="predicted"/>
<feature type="signal peptide" evidence="1">
    <location>
        <begin position="1"/>
        <end position="18"/>
    </location>
</feature>
<accession>A0A8H7SKB5</accession>
<keyword evidence="3" id="KW-1185">Reference proteome</keyword>
<evidence type="ECO:0000313" key="3">
    <source>
        <dbReference type="Proteomes" id="UP000613177"/>
    </source>
</evidence>
<feature type="chain" id="PRO_5034259840" evidence="1">
    <location>
        <begin position="19"/>
        <end position="77"/>
    </location>
</feature>
<keyword evidence="1" id="KW-0732">Signal</keyword>
<dbReference type="Proteomes" id="UP000613177">
    <property type="component" value="Unassembled WGS sequence"/>
</dbReference>